<evidence type="ECO:0000256" key="1">
    <source>
        <dbReference type="SAM" id="MobiDB-lite"/>
    </source>
</evidence>
<organism evidence="2 3">
    <name type="scientific">Nocardioides lentus</name>
    <dbReference type="NCBI Taxonomy" id="338077"/>
    <lineage>
        <taxon>Bacteria</taxon>
        <taxon>Bacillati</taxon>
        <taxon>Actinomycetota</taxon>
        <taxon>Actinomycetes</taxon>
        <taxon>Propionibacteriales</taxon>
        <taxon>Nocardioidaceae</taxon>
        <taxon>Nocardioides</taxon>
    </lineage>
</organism>
<comment type="caution">
    <text evidence="2">The sequence shown here is derived from an EMBL/GenBank/DDBJ whole genome shotgun (WGS) entry which is preliminary data.</text>
</comment>
<reference evidence="3" key="1">
    <citation type="journal article" date="2019" name="Int. J. Syst. Evol. Microbiol.">
        <title>The Global Catalogue of Microorganisms (GCM) 10K type strain sequencing project: providing services to taxonomists for standard genome sequencing and annotation.</title>
        <authorList>
            <consortium name="The Broad Institute Genomics Platform"/>
            <consortium name="The Broad Institute Genome Sequencing Center for Infectious Disease"/>
            <person name="Wu L."/>
            <person name="Ma J."/>
        </authorList>
    </citation>
    <scope>NUCLEOTIDE SEQUENCE [LARGE SCALE GENOMIC DNA]</scope>
    <source>
        <strain evidence="3">JCM 14046</strain>
    </source>
</reference>
<sequence>MHDLGLAAWFGGTLMGAVGLNGAAAEAKDPTERLALSSKGWARWAPVNAAAIGAHVIGGVGLIGANTSRVAAQPGARSNTAVKSVLTVAALGLTAYSGVLGRKVAEGAHTGGAGATEPSASTSKETADAQRQLKLVQWALPAVTGTLVVLGAVQGEQQRPQQLVKAQLSRIPGVSRVG</sequence>
<protein>
    <recommendedName>
        <fullName evidence="4">ABC-type Mn/Zn transport systems, ATPase component</fullName>
    </recommendedName>
</protein>
<evidence type="ECO:0008006" key="4">
    <source>
        <dbReference type="Google" id="ProtNLM"/>
    </source>
</evidence>
<dbReference type="Proteomes" id="UP001501612">
    <property type="component" value="Unassembled WGS sequence"/>
</dbReference>
<accession>A0ABP5A6Z2</accession>
<evidence type="ECO:0000313" key="2">
    <source>
        <dbReference type="EMBL" id="GAA1903457.1"/>
    </source>
</evidence>
<gene>
    <name evidence="2" type="ORF">GCM10009737_00080</name>
</gene>
<feature type="region of interest" description="Disordered" evidence="1">
    <location>
        <begin position="108"/>
        <end position="127"/>
    </location>
</feature>
<evidence type="ECO:0000313" key="3">
    <source>
        <dbReference type="Proteomes" id="UP001501612"/>
    </source>
</evidence>
<name>A0ABP5A6Z2_9ACTN</name>
<dbReference type="EMBL" id="BAAAMY010000001">
    <property type="protein sequence ID" value="GAA1903457.1"/>
    <property type="molecule type" value="Genomic_DNA"/>
</dbReference>
<proteinExistence type="predicted"/>
<keyword evidence="3" id="KW-1185">Reference proteome</keyword>